<dbReference type="Gene3D" id="1.20.1080.10">
    <property type="entry name" value="Glycerol uptake facilitator protein"/>
    <property type="match status" value="1"/>
</dbReference>
<comment type="subcellular location">
    <subcellularLocation>
        <location evidence="1">Membrane</location>
        <topology evidence="1">Multi-pass membrane protein</topology>
    </subcellularLocation>
</comment>
<comment type="caution">
    <text evidence="10">The sequence shown here is derived from an EMBL/GenBank/DDBJ whole genome shotgun (WGS) entry which is preliminary data.</text>
</comment>
<dbReference type="PANTHER" id="PTHR43829">
    <property type="entry name" value="AQUAPORIN OR AQUAGLYCEROPORIN RELATED"/>
    <property type="match status" value="1"/>
</dbReference>
<reference evidence="10 11" key="1">
    <citation type="journal article" date="2017" name="Curr. Biol.">
        <title>Genome architecture and evolution of a unichromosomal asexual nematode.</title>
        <authorList>
            <person name="Fradin H."/>
            <person name="Zegar C."/>
            <person name="Gutwein M."/>
            <person name="Lucas J."/>
            <person name="Kovtun M."/>
            <person name="Corcoran D."/>
            <person name="Baugh L.R."/>
            <person name="Kiontke K."/>
            <person name="Gunsalus K."/>
            <person name="Fitch D.H."/>
            <person name="Piano F."/>
        </authorList>
    </citation>
    <scope>NUCLEOTIDE SEQUENCE [LARGE SCALE GENOMIC DNA]</scope>
    <source>
        <strain evidence="10">PF1309</strain>
    </source>
</reference>
<dbReference type="GO" id="GO:0015254">
    <property type="term" value="F:glycerol channel activity"/>
    <property type="evidence" value="ECO:0007669"/>
    <property type="project" value="TreeGrafter"/>
</dbReference>
<evidence type="ECO:0000256" key="2">
    <source>
        <dbReference type="ARBA" id="ARBA00006175"/>
    </source>
</evidence>
<evidence type="ECO:0000256" key="1">
    <source>
        <dbReference type="ARBA" id="ARBA00004141"/>
    </source>
</evidence>
<evidence type="ECO:0000256" key="9">
    <source>
        <dbReference type="SAM" id="Phobius"/>
    </source>
</evidence>
<dbReference type="STRING" id="2018661.A0A2A2LTP8"/>
<feature type="transmembrane region" description="Helical" evidence="9">
    <location>
        <begin position="241"/>
        <end position="261"/>
    </location>
</feature>
<feature type="transmembrane region" description="Helical" evidence="9">
    <location>
        <begin position="184"/>
        <end position="203"/>
    </location>
</feature>
<comment type="similarity">
    <text evidence="2 8">Belongs to the MIP/aquaporin (TC 1.A.8) family.</text>
</comment>
<sequence>MDKLRAKLHVKHELGRALLAEFTGTFLLLLVLNSVVAQAVLPKNKGVLGNETIGVNIGIGIAIWFGVAISARLSGGHINPAVSAMFALFGQLSPVRFLLYFVVQLLGALFGSAVAYAVYQDAIFGFDGGNHQIVGNSATAGIFASYPAVPIGLFNGFLNQMVATAVFCFLIAHITDKRNAYPSWVQPVLIGVTFVGIGTAFAYNDGYPCNPARDLGPRLFTFIWGYGGEVFSHRTWSWVPVIAPLVGGILGGLLYQLLIGFHTPQDVEEKYVVLTGNQELKPLTSKDPEESAQA</sequence>
<keyword evidence="4 8" id="KW-0812">Transmembrane</keyword>
<dbReference type="InterPro" id="IPR000425">
    <property type="entry name" value="MIP"/>
</dbReference>
<evidence type="ECO:0000313" key="11">
    <source>
        <dbReference type="Proteomes" id="UP000218231"/>
    </source>
</evidence>
<dbReference type="OrthoDB" id="3222at2759"/>
<dbReference type="PRINTS" id="PR00783">
    <property type="entry name" value="MINTRINSICP"/>
</dbReference>
<comment type="function">
    <text evidence="7">Aquaglyceroporin that may modulate the water content and osmolytes during anhydrobiosis.</text>
</comment>
<organism evidence="10 11">
    <name type="scientific">Diploscapter pachys</name>
    <dbReference type="NCBI Taxonomy" id="2018661"/>
    <lineage>
        <taxon>Eukaryota</taxon>
        <taxon>Metazoa</taxon>
        <taxon>Ecdysozoa</taxon>
        <taxon>Nematoda</taxon>
        <taxon>Chromadorea</taxon>
        <taxon>Rhabditida</taxon>
        <taxon>Rhabditina</taxon>
        <taxon>Rhabditomorpha</taxon>
        <taxon>Rhabditoidea</taxon>
        <taxon>Rhabditidae</taxon>
        <taxon>Diploscapter</taxon>
    </lineage>
</organism>
<accession>A0A2A2LTP8</accession>
<dbReference type="PANTHER" id="PTHR43829:SF9">
    <property type="entry name" value="AQUAPORIN-9"/>
    <property type="match status" value="1"/>
</dbReference>
<dbReference type="InterPro" id="IPR050363">
    <property type="entry name" value="MIP/Aquaporin"/>
</dbReference>
<feature type="transmembrane region" description="Helical" evidence="9">
    <location>
        <begin position="95"/>
        <end position="119"/>
    </location>
</feature>
<feature type="transmembrane region" description="Helical" evidence="9">
    <location>
        <begin position="151"/>
        <end position="172"/>
    </location>
</feature>
<evidence type="ECO:0000256" key="6">
    <source>
        <dbReference type="ARBA" id="ARBA00023136"/>
    </source>
</evidence>
<evidence type="ECO:0000313" key="10">
    <source>
        <dbReference type="EMBL" id="PAV89559.1"/>
    </source>
</evidence>
<dbReference type="GO" id="GO:0015250">
    <property type="term" value="F:water channel activity"/>
    <property type="evidence" value="ECO:0007669"/>
    <property type="project" value="TreeGrafter"/>
</dbReference>
<dbReference type="InterPro" id="IPR023271">
    <property type="entry name" value="Aquaporin-like"/>
</dbReference>
<evidence type="ECO:0000256" key="7">
    <source>
        <dbReference type="ARBA" id="ARBA00045280"/>
    </source>
</evidence>
<dbReference type="EMBL" id="LIAE01006443">
    <property type="protein sequence ID" value="PAV89559.1"/>
    <property type="molecule type" value="Genomic_DNA"/>
</dbReference>
<feature type="transmembrane region" description="Helical" evidence="9">
    <location>
        <begin position="53"/>
        <end position="74"/>
    </location>
</feature>
<proteinExistence type="inferred from homology"/>
<dbReference type="GO" id="GO:0016323">
    <property type="term" value="C:basolateral plasma membrane"/>
    <property type="evidence" value="ECO:0007669"/>
    <property type="project" value="TreeGrafter"/>
</dbReference>
<evidence type="ECO:0000256" key="5">
    <source>
        <dbReference type="ARBA" id="ARBA00022989"/>
    </source>
</evidence>
<evidence type="ECO:0000256" key="4">
    <source>
        <dbReference type="ARBA" id="ARBA00022692"/>
    </source>
</evidence>
<evidence type="ECO:0008006" key="12">
    <source>
        <dbReference type="Google" id="ProtNLM"/>
    </source>
</evidence>
<keyword evidence="6 9" id="KW-0472">Membrane</keyword>
<evidence type="ECO:0000256" key="8">
    <source>
        <dbReference type="RuleBase" id="RU000477"/>
    </source>
</evidence>
<keyword evidence="5 9" id="KW-1133">Transmembrane helix</keyword>
<dbReference type="Proteomes" id="UP000218231">
    <property type="component" value="Unassembled WGS sequence"/>
</dbReference>
<name>A0A2A2LTP8_9BILA</name>
<gene>
    <name evidence="10" type="ORF">WR25_11052</name>
</gene>
<dbReference type="SUPFAM" id="SSF81338">
    <property type="entry name" value="Aquaporin-like"/>
    <property type="match status" value="1"/>
</dbReference>
<dbReference type="AlphaFoldDB" id="A0A2A2LTP8"/>
<keyword evidence="11" id="KW-1185">Reference proteome</keyword>
<protein>
    <recommendedName>
        <fullName evidence="12">Aquaporin-3</fullName>
    </recommendedName>
</protein>
<keyword evidence="3 8" id="KW-0813">Transport</keyword>
<dbReference type="Pfam" id="PF00230">
    <property type="entry name" value="MIP"/>
    <property type="match status" value="1"/>
</dbReference>
<evidence type="ECO:0000256" key="3">
    <source>
        <dbReference type="ARBA" id="ARBA00022448"/>
    </source>
</evidence>